<dbReference type="EMBL" id="JXTC01000345">
    <property type="protein sequence ID" value="PON62564.1"/>
    <property type="molecule type" value="Genomic_DNA"/>
</dbReference>
<dbReference type="Proteomes" id="UP000237000">
    <property type="component" value="Unassembled WGS sequence"/>
</dbReference>
<reference evidence="3" key="1">
    <citation type="submission" date="2016-06" db="EMBL/GenBank/DDBJ databases">
        <title>Parallel loss of symbiosis genes in relatives of nitrogen-fixing non-legume Parasponia.</title>
        <authorList>
            <person name="Van Velzen R."/>
            <person name="Holmer R."/>
            <person name="Bu F."/>
            <person name="Rutten L."/>
            <person name="Van Zeijl A."/>
            <person name="Liu W."/>
            <person name="Santuari L."/>
            <person name="Cao Q."/>
            <person name="Sharma T."/>
            <person name="Shen D."/>
            <person name="Roswanjaya Y."/>
            <person name="Wardhani T."/>
            <person name="Kalhor M.S."/>
            <person name="Jansen J."/>
            <person name="Van den Hoogen J."/>
            <person name="Gungor B."/>
            <person name="Hartog M."/>
            <person name="Hontelez J."/>
            <person name="Verver J."/>
            <person name="Yang W.-C."/>
            <person name="Schijlen E."/>
            <person name="Repin R."/>
            <person name="Schilthuizen M."/>
            <person name="Schranz E."/>
            <person name="Heidstra R."/>
            <person name="Miyata K."/>
            <person name="Fedorova E."/>
            <person name="Kohlen W."/>
            <person name="Bisseling T."/>
            <person name="Smit S."/>
            <person name="Geurts R."/>
        </authorList>
    </citation>
    <scope>NUCLEOTIDE SEQUENCE [LARGE SCALE GENOMIC DNA]</scope>
    <source>
        <strain evidence="3">cv. RG33-2</strain>
    </source>
</reference>
<proteinExistence type="predicted"/>
<keyword evidence="3" id="KW-1185">Reference proteome</keyword>
<name>A0A2P5CNF1_TREOI</name>
<protein>
    <submittedName>
        <fullName evidence="2">Uncharacterized protein</fullName>
    </submittedName>
</protein>
<evidence type="ECO:0000313" key="3">
    <source>
        <dbReference type="Proteomes" id="UP000237000"/>
    </source>
</evidence>
<dbReference type="AlphaFoldDB" id="A0A2P5CNF1"/>
<gene>
    <name evidence="2" type="ORF">TorRG33x02_278900</name>
</gene>
<organism evidence="2 3">
    <name type="scientific">Trema orientale</name>
    <name type="common">Charcoal tree</name>
    <name type="synonym">Celtis orientalis</name>
    <dbReference type="NCBI Taxonomy" id="63057"/>
    <lineage>
        <taxon>Eukaryota</taxon>
        <taxon>Viridiplantae</taxon>
        <taxon>Streptophyta</taxon>
        <taxon>Embryophyta</taxon>
        <taxon>Tracheophyta</taxon>
        <taxon>Spermatophyta</taxon>
        <taxon>Magnoliopsida</taxon>
        <taxon>eudicotyledons</taxon>
        <taxon>Gunneridae</taxon>
        <taxon>Pentapetalae</taxon>
        <taxon>rosids</taxon>
        <taxon>fabids</taxon>
        <taxon>Rosales</taxon>
        <taxon>Cannabaceae</taxon>
        <taxon>Trema</taxon>
    </lineage>
</organism>
<feature type="compositionally biased region" description="Acidic residues" evidence="1">
    <location>
        <begin position="119"/>
        <end position="145"/>
    </location>
</feature>
<sequence>MMYQCFYLGKWKPHQYEVPENGIYSKSVDDDTVILAAGRIVGLEKIERVNAQSMMGKMFYLTLKGTDNQFYEAKVFKDFRGNFESRMVRRALYYPCIEASVLDSFDAPDDSCDDHDAPDYDEFCDDHDDDVDEDDVDDEDDDAFH</sequence>
<evidence type="ECO:0000313" key="2">
    <source>
        <dbReference type="EMBL" id="PON62564.1"/>
    </source>
</evidence>
<accession>A0A2P5CNF1</accession>
<feature type="region of interest" description="Disordered" evidence="1">
    <location>
        <begin position="108"/>
        <end position="145"/>
    </location>
</feature>
<dbReference type="InParanoid" id="A0A2P5CNF1"/>
<evidence type="ECO:0000256" key="1">
    <source>
        <dbReference type="SAM" id="MobiDB-lite"/>
    </source>
</evidence>
<dbReference type="OrthoDB" id="10383633at2759"/>
<comment type="caution">
    <text evidence="2">The sequence shown here is derived from an EMBL/GenBank/DDBJ whole genome shotgun (WGS) entry which is preliminary data.</text>
</comment>